<evidence type="ECO:0000256" key="10">
    <source>
        <dbReference type="SAM" id="MobiDB-lite"/>
    </source>
</evidence>
<dbReference type="SMART" id="SM00317">
    <property type="entry name" value="SET"/>
    <property type="match status" value="1"/>
</dbReference>
<dbReference type="SUPFAM" id="SSF82199">
    <property type="entry name" value="SET domain"/>
    <property type="match status" value="1"/>
</dbReference>
<feature type="compositionally biased region" description="Basic residues" evidence="10">
    <location>
        <begin position="212"/>
        <end position="231"/>
    </location>
</feature>
<evidence type="ECO:0000256" key="1">
    <source>
        <dbReference type="ARBA" id="ARBA00004584"/>
    </source>
</evidence>
<dbReference type="InterPro" id="IPR003105">
    <property type="entry name" value="SRA_YDG"/>
</dbReference>
<evidence type="ECO:0000259" key="12">
    <source>
        <dbReference type="PROSITE" id="PS50868"/>
    </source>
</evidence>
<protein>
    <submittedName>
        <fullName evidence="14">SUVH8</fullName>
    </submittedName>
</protein>
<accession>A0A178VRI0</accession>
<evidence type="ECO:0000259" key="13">
    <source>
        <dbReference type="PROSITE" id="PS51015"/>
    </source>
</evidence>
<evidence type="ECO:0000259" key="11">
    <source>
        <dbReference type="PROSITE" id="PS50280"/>
    </source>
</evidence>
<feature type="compositionally biased region" description="Basic residues" evidence="10">
    <location>
        <begin position="174"/>
        <end position="193"/>
    </location>
</feature>
<evidence type="ECO:0000256" key="8">
    <source>
        <dbReference type="ARBA" id="ARBA00023328"/>
    </source>
</evidence>
<dbReference type="AlphaFoldDB" id="A0A178VRI0"/>
<dbReference type="Pfam" id="PF00856">
    <property type="entry name" value="SET"/>
    <property type="match status" value="1"/>
</dbReference>
<dbReference type="SUPFAM" id="SSF88697">
    <property type="entry name" value="PUA domain-like"/>
    <property type="match status" value="1"/>
</dbReference>
<keyword evidence="7 9" id="KW-0539">Nucleus</keyword>
<dbReference type="InterPro" id="IPR003616">
    <property type="entry name" value="Post-SET_dom"/>
</dbReference>
<dbReference type="PANTHER" id="PTHR45660:SF18">
    <property type="entry name" value="HISTONE-LYSINE N-METHYLTRANSFERASE, H3 LYSINE-9 SPECIFIC SUVH7-RELATED"/>
    <property type="match status" value="1"/>
</dbReference>
<dbReference type="Pfam" id="PF02182">
    <property type="entry name" value="SAD_SRA"/>
    <property type="match status" value="1"/>
</dbReference>
<gene>
    <name evidence="14" type="ordered locus">AXX17_At2g20490</name>
</gene>
<reference evidence="15" key="1">
    <citation type="journal article" date="2016" name="Proc. Natl. Acad. Sci. U.S.A.">
        <title>Chromosome-level assembly of Arabidopsis thaliana Ler reveals the extent of translocation and inversion polymorphisms.</title>
        <authorList>
            <person name="Zapata L."/>
            <person name="Ding J."/>
            <person name="Willing E.M."/>
            <person name="Hartwig B."/>
            <person name="Bezdan D."/>
            <person name="Jiao W.B."/>
            <person name="Patel V."/>
            <person name="Velikkakam James G."/>
            <person name="Koornneef M."/>
            <person name="Ossowski S."/>
            <person name="Schneeberger K."/>
        </authorList>
    </citation>
    <scope>NUCLEOTIDE SEQUENCE [LARGE SCALE GENOMIC DNA]</scope>
    <source>
        <strain evidence="15">cv. Landsberg erecta</strain>
    </source>
</reference>
<comment type="caution">
    <text evidence="14">The sequence shown here is derived from an EMBL/GenBank/DDBJ whole genome shotgun (WGS) entry which is preliminary data.</text>
</comment>
<dbReference type="PROSITE" id="PS51575">
    <property type="entry name" value="SAM_MT43_SUVAR39_2"/>
    <property type="match status" value="1"/>
</dbReference>
<comment type="subcellular location">
    <subcellularLocation>
        <location evidence="1">Chromosome</location>
        <location evidence="1">Centromere</location>
    </subcellularLocation>
    <subcellularLocation>
        <location evidence="9">Nucleus</location>
    </subcellularLocation>
</comment>
<dbReference type="InterPro" id="IPR001214">
    <property type="entry name" value="SET_dom"/>
</dbReference>
<keyword evidence="5" id="KW-0949">S-adenosyl-L-methionine</keyword>
<name>A0A178VRI0_ARATH</name>
<feature type="compositionally biased region" description="Basic and acidic residues" evidence="10">
    <location>
        <begin position="73"/>
        <end position="86"/>
    </location>
</feature>
<feature type="compositionally biased region" description="Basic and acidic residues" evidence="10">
    <location>
        <begin position="122"/>
        <end position="135"/>
    </location>
</feature>
<dbReference type="SMART" id="SM00466">
    <property type="entry name" value="SRA"/>
    <property type="match status" value="1"/>
</dbReference>
<feature type="compositionally biased region" description="Polar residues" evidence="10">
    <location>
        <begin position="197"/>
        <end position="210"/>
    </location>
</feature>
<dbReference type="GO" id="GO:0008270">
    <property type="term" value="F:zinc ion binding"/>
    <property type="evidence" value="ECO:0007669"/>
    <property type="project" value="InterPro"/>
</dbReference>
<dbReference type="Gene3D" id="2.170.270.10">
    <property type="entry name" value="SET domain"/>
    <property type="match status" value="1"/>
</dbReference>
<dbReference type="GO" id="GO:0032259">
    <property type="term" value="P:methylation"/>
    <property type="evidence" value="ECO:0007669"/>
    <property type="project" value="UniProtKB-KW"/>
</dbReference>
<dbReference type="Gene3D" id="2.30.280.10">
    <property type="entry name" value="SRA-YDG"/>
    <property type="match status" value="1"/>
</dbReference>
<feature type="region of interest" description="Disordered" evidence="10">
    <location>
        <begin position="111"/>
        <end position="244"/>
    </location>
</feature>
<dbReference type="GO" id="GO:0042054">
    <property type="term" value="F:histone methyltransferase activity"/>
    <property type="evidence" value="ECO:0007669"/>
    <property type="project" value="InterPro"/>
</dbReference>
<evidence type="ECO:0000256" key="5">
    <source>
        <dbReference type="ARBA" id="ARBA00022691"/>
    </source>
</evidence>
<feature type="domain" description="Post-SET" evidence="12">
    <location>
        <begin position="739"/>
        <end position="755"/>
    </location>
</feature>
<sequence>MVSTPPTLLMLFDDGDAGPSTGLVHREKSDAVNEEAHATSVPPHAPPQTLWLLDNFNIEDSYDRDAGPSTGPVHRERSDAVNEEAHATSIPPHAPPQTLWLLDNFNIEDSYDRDAGPSTSPIDREASHEVNEDAHATSAPPHVMVSPLQNRRPFDQFNNQPYDASAGPSTGPGKRGRGRPKGSKNGSRKPKKPKAYDNNSNDASAGTSSGLGKRRCGRPKGLKNRSRKPKKPKADDPNSKMVISCPDFDSRITEAERESGNQEIVDSILMRFDAVRRRLCQLNYRKDKILTASTNCMNLGVRTNMTRRIGPIPGVQVGDIFYYWCEMCLVGLHRNTAGGIDSLLAKESGVDGPAATSVVTSGKYDNETEDLETLIYSGHGGKPCDQVLQRGNRALEASVRRRNEVRVIRGELYNNEKVYIYDGLYLVSDCWQVTGKSGFKEYRFKLLRKPDQPPGYAIWKLVENLRNHELIDPRQGFILGDLSFGEEGLRVPLVNEVDEEDKTIPDDFDYIRSQCYSGMMNDVNVDSQSLVQSYIHQNCTCILKNCGQLPYHNNILVCRKPLIYECGGSCPTRMVETGLKLHLEVFKTSNCGWGLRSWDPIRAGTFICEFAGVSKTKEEVEEDDDYLFDTSRINHSFRWNYEPELLCEDACEQVSEDANLPTQVLISAKEKGNVGRFMNHNCWPNVFWQPIEYDDNNGHIYVRIGLFAMKHIPPMTELTYDYGISCVEKTGEDEVIYKGKKICLCGSVKCRGSFG</sequence>
<dbReference type="PROSITE" id="PS50280">
    <property type="entry name" value="SET"/>
    <property type="match status" value="1"/>
</dbReference>
<dbReference type="PANTHER" id="PTHR45660">
    <property type="entry name" value="HISTONE-LYSINE N-METHYLTRANSFERASE SETMAR"/>
    <property type="match status" value="1"/>
</dbReference>
<evidence type="ECO:0000256" key="2">
    <source>
        <dbReference type="ARBA" id="ARBA00022454"/>
    </source>
</evidence>
<evidence type="ECO:0000256" key="6">
    <source>
        <dbReference type="ARBA" id="ARBA00022853"/>
    </source>
</evidence>
<dbReference type="PROSITE" id="PS51015">
    <property type="entry name" value="YDG"/>
    <property type="match status" value="1"/>
</dbReference>
<dbReference type="EMBL" id="LUHQ01000002">
    <property type="protein sequence ID" value="OAP08404.1"/>
    <property type="molecule type" value="Genomic_DNA"/>
</dbReference>
<dbReference type="SMART" id="SM00468">
    <property type="entry name" value="PreSET"/>
    <property type="match status" value="1"/>
</dbReference>
<evidence type="ECO:0000313" key="15">
    <source>
        <dbReference type="Proteomes" id="UP000078284"/>
    </source>
</evidence>
<keyword evidence="2" id="KW-0158">Chromosome</keyword>
<dbReference type="PROSITE" id="PS50868">
    <property type="entry name" value="POST_SET"/>
    <property type="match status" value="1"/>
</dbReference>
<dbReference type="GO" id="GO:0000775">
    <property type="term" value="C:chromosome, centromeric region"/>
    <property type="evidence" value="ECO:0007669"/>
    <property type="project" value="UniProtKB-SubCell"/>
</dbReference>
<keyword evidence="6" id="KW-0156">Chromatin regulator</keyword>
<dbReference type="GO" id="GO:0005634">
    <property type="term" value="C:nucleus"/>
    <property type="evidence" value="ECO:0007669"/>
    <property type="project" value="UniProtKB-SubCell"/>
</dbReference>
<feature type="region of interest" description="Disordered" evidence="10">
    <location>
        <begin position="62"/>
        <end position="98"/>
    </location>
</feature>
<keyword evidence="8" id="KW-0137">Centromere</keyword>
<dbReference type="InterPro" id="IPR007728">
    <property type="entry name" value="Pre-SET_dom"/>
</dbReference>
<keyword evidence="4" id="KW-0808">Transferase</keyword>
<dbReference type="InterPro" id="IPR051357">
    <property type="entry name" value="H3K9_HMTase_SUVAR3-9"/>
</dbReference>
<evidence type="ECO:0000256" key="3">
    <source>
        <dbReference type="ARBA" id="ARBA00022603"/>
    </source>
</evidence>
<proteinExistence type="predicted"/>
<feature type="domain" description="YDG" evidence="13">
    <location>
        <begin position="310"/>
        <end position="448"/>
    </location>
</feature>
<evidence type="ECO:0000256" key="4">
    <source>
        <dbReference type="ARBA" id="ARBA00022679"/>
    </source>
</evidence>
<evidence type="ECO:0000256" key="9">
    <source>
        <dbReference type="PROSITE-ProRule" id="PRU00358"/>
    </source>
</evidence>
<dbReference type="InterPro" id="IPR015947">
    <property type="entry name" value="PUA-like_sf"/>
</dbReference>
<dbReference type="Proteomes" id="UP000078284">
    <property type="component" value="Chromosome 2"/>
</dbReference>
<organism evidence="14 15">
    <name type="scientific">Arabidopsis thaliana</name>
    <name type="common">Mouse-ear cress</name>
    <dbReference type="NCBI Taxonomy" id="3702"/>
    <lineage>
        <taxon>Eukaryota</taxon>
        <taxon>Viridiplantae</taxon>
        <taxon>Streptophyta</taxon>
        <taxon>Embryophyta</taxon>
        <taxon>Tracheophyta</taxon>
        <taxon>Spermatophyta</taxon>
        <taxon>Magnoliopsida</taxon>
        <taxon>eudicotyledons</taxon>
        <taxon>Gunneridae</taxon>
        <taxon>Pentapetalae</taxon>
        <taxon>rosids</taxon>
        <taxon>malvids</taxon>
        <taxon>Brassicales</taxon>
        <taxon>Brassicaceae</taxon>
        <taxon>Camelineae</taxon>
        <taxon>Arabidopsis</taxon>
    </lineage>
</organism>
<dbReference type="InterPro" id="IPR046341">
    <property type="entry name" value="SET_dom_sf"/>
</dbReference>
<dbReference type="Pfam" id="PF05033">
    <property type="entry name" value="Pre-SET"/>
    <property type="match status" value="1"/>
</dbReference>
<dbReference type="InterPro" id="IPR036987">
    <property type="entry name" value="SRA-YDG_sf"/>
</dbReference>
<keyword evidence="3" id="KW-0489">Methyltransferase</keyword>
<evidence type="ECO:0000313" key="14">
    <source>
        <dbReference type="EMBL" id="OAP08404.1"/>
    </source>
</evidence>
<evidence type="ECO:0000256" key="7">
    <source>
        <dbReference type="ARBA" id="ARBA00023242"/>
    </source>
</evidence>
<dbReference type="InterPro" id="IPR025794">
    <property type="entry name" value="H3-K9-MeTrfase_plant"/>
</dbReference>
<dbReference type="ExpressionAtlas" id="A0A178VRI0">
    <property type="expression patterns" value="baseline and differential"/>
</dbReference>
<feature type="domain" description="SET" evidence="11">
    <location>
        <begin position="581"/>
        <end position="723"/>
    </location>
</feature>